<proteinExistence type="predicted"/>
<accession>A0A562UDA9</accession>
<dbReference type="Pfam" id="PF04237">
    <property type="entry name" value="YjbR"/>
    <property type="match status" value="1"/>
</dbReference>
<dbReference type="InterPro" id="IPR038056">
    <property type="entry name" value="YjbR-like_sf"/>
</dbReference>
<evidence type="ECO:0008006" key="3">
    <source>
        <dbReference type="Google" id="ProtNLM"/>
    </source>
</evidence>
<evidence type="ECO:0000313" key="2">
    <source>
        <dbReference type="Proteomes" id="UP000317010"/>
    </source>
</evidence>
<reference evidence="1 2" key="1">
    <citation type="submission" date="2019-07" db="EMBL/GenBank/DDBJ databases">
        <title>Genomic Encyclopedia of Archaeal and Bacterial Type Strains, Phase II (KMG-II): from individual species to whole genera.</title>
        <authorList>
            <person name="Goeker M."/>
        </authorList>
    </citation>
    <scope>NUCLEOTIDE SEQUENCE [LARGE SCALE GENOMIC DNA]</scope>
    <source>
        <strain evidence="1 2">ATCC BAA-1854</strain>
    </source>
</reference>
<dbReference type="InterPro" id="IPR058532">
    <property type="entry name" value="YjbR/MT2646/Rv2570-like"/>
</dbReference>
<dbReference type="EMBL" id="VLLI01000002">
    <property type="protein sequence ID" value="TWJ03427.1"/>
    <property type="molecule type" value="Genomic_DNA"/>
</dbReference>
<evidence type="ECO:0000313" key="1">
    <source>
        <dbReference type="EMBL" id="TWJ03427.1"/>
    </source>
</evidence>
<dbReference type="Proteomes" id="UP000317010">
    <property type="component" value="Unassembled WGS sequence"/>
</dbReference>
<keyword evidence="2" id="KW-1185">Reference proteome</keyword>
<dbReference type="AlphaFoldDB" id="A0A562UDA9"/>
<comment type="caution">
    <text evidence="1">The sequence shown here is derived from an EMBL/GenBank/DDBJ whole genome shotgun (WGS) entry which is preliminary data.</text>
</comment>
<organism evidence="1 2">
    <name type="scientific">Mucilaginibacter frigoritolerans</name>
    <dbReference type="NCBI Taxonomy" id="652788"/>
    <lineage>
        <taxon>Bacteria</taxon>
        <taxon>Pseudomonadati</taxon>
        <taxon>Bacteroidota</taxon>
        <taxon>Sphingobacteriia</taxon>
        <taxon>Sphingobacteriales</taxon>
        <taxon>Sphingobacteriaceae</taxon>
        <taxon>Mucilaginibacter</taxon>
    </lineage>
</organism>
<dbReference type="OrthoDB" id="954305at2"/>
<dbReference type="RefSeq" id="WP_144910123.1">
    <property type="nucleotide sequence ID" value="NZ_VLLI01000002.1"/>
</dbReference>
<dbReference type="SUPFAM" id="SSF142906">
    <property type="entry name" value="YjbR-like"/>
    <property type="match status" value="1"/>
</dbReference>
<name>A0A562UDA9_9SPHI</name>
<sequence>MSTDPFIYLEFLRKTLLPLPGVTEKLHFGTPAFYVNKKIFTRLKEDGETLVVSTLERDKWMDADPLTFFITDHYRHYDYMLVALKTVSPDDLNLLLLAAWRNRAPARLVKQFETELLSKQ</sequence>
<protein>
    <recommendedName>
        <fullName evidence="3">MmcQ/YjbR family DNA-binding protein</fullName>
    </recommendedName>
</protein>
<gene>
    <name evidence="1" type="ORF">JN11_00970</name>
</gene>